<reference evidence="2 3" key="1">
    <citation type="submission" date="2020-02" db="EMBL/GenBank/DDBJ databases">
        <authorList>
            <person name="Liang J."/>
        </authorList>
    </citation>
    <scope>NUCLEOTIDE SEQUENCE [LARGE SCALE GENOMIC DNA]</scope>
    <source>
        <strain evidence="2 3">L22-9</strain>
    </source>
</reference>
<evidence type="ECO:0000313" key="3">
    <source>
        <dbReference type="Proteomes" id="UP000509545"/>
    </source>
</evidence>
<keyword evidence="1" id="KW-0472">Membrane</keyword>
<dbReference type="EMBL" id="CP048810">
    <property type="protein sequence ID" value="QKS80568.1"/>
    <property type="molecule type" value="Genomic_DNA"/>
</dbReference>
<accession>A0A6N1C5D8</accession>
<dbReference type="RefSeq" id="WP_176687631.1">
    <property type="nucleotide sequence ID" value="NZ_CP048810.1"/>
</dbReference>
<dbReference type="Proteomes" id="UP000509545">
    <property type="component" value="Chromosome"/>
</dbReference>
<feature type="transmembrane region" description="Helical" evidence="1">
    <location>
        <begin position="116"/>
        <end position="137"/>
    </location>
</feature>
<sequence length="153" mass="17419">MKNILFLILYLGGGVGLYRWVDFLRPVGEGLNGFYSWVWLDSGSELAIRQFLSFSYASFFYLVWMAIFPEPAKSYVYTVVGSKVVSSFLRSMALFVSCLLILGLVGVGLVKRPYSAFHQYFSLLVTCVLLGGWTIYLKDFFLTAANYMGRKYK</sequence>
<keyword evidence="3" id="KW-1185">Reference proteome</keyword>
<organism evidence="2 3">
    <name type="scientific">Pseudomonas bijieensis</name>
    <dbReference type="NCBI Taxonomy" id="2681983"/>
    <lineage>
        <taxon>Bacteria</taxon>
        <taxon>Pseudomonadati</taxon>
        <taxon>Pseudomonadota</taxon>
        <taxon>Gammaproteobacteria</taxon>
        <taxon>Pseudomonadales</taxon>
        <taxon>Pseudomonadaceae</taxon>
        <taxon>Pseudomonas</taxon>
    </lineage>
</organism>
<feature type="transmembrane region" description="Helical" evidence="1">
    <location>
        <begin position="47"/>
        <end position="67"/>
    </location>
</feature>
<name>A0A6N1C5D8_9PSED</name>
<evidence type="ECO:0000313" key="2">
    <source>
        <dbReference type="EMBL" id="QKS80568.1"/>
    </source>
</evidence>
<gene>
    <name evidence="2" type="ORF">GN234_00805</name>
</gene>
<evidence type="ECO:0000256" key="1">
    <source>
        <dbReference type="SAM" id="Phobius"/>
    </source>
</evidence>
<dbReference type="AlphaFoldDB" id="A0A6N1C5D8"/>
<dbReference type="KEGG" id="pbz:GN234_00805"/>
<protein>
    <submittedName>
        <fullName evidence="2">Uncharacterized protein</fullName>
    </submittedName>
</protein>
<feature type="transmembrane region" description="Helical" evidence="1">
    <location>
        <begin position="88"/>
        <end position="110"/>
    </location>
</feature>
<proteinExistence type="predicted"/>
<keyword evidence="1" id="KW-0812">Transmembrane</keyword>
<keyword evidence="1" id="KW-1133">Transmembrane helix</keyword>